<sequence length="410" mass="42347">MQPDRAALAQRIQGFGNVNPPPLEDENASSVAKRAVRNLGDMVGEEVALTVQDFKEKGAVGAVKDAVADAGDILIDGVSGIVGWLRGDPIEEEESKASEDAQKVLANGPRGAAYGVSQASPTGGINAVWVMPEEADPATLAELAAKSSKTGNPAYAPSNIQPYQAPGQPMAMAQMQQMPQMPQRLPNGIEIAPYQPTAGPGVAGRFVPPGMGQLGGFPGQAGPFAPQPFIPGGQLPGAMAPGYGASASSGPKGLIERVGKGETLPGKEVAARLAGQCVSSKVSGSQLGDFVADRVRRLYLGLDGDGDDGLMRMLQLVDSMKMHESPIMQEAVKKLLKEGVSEEFLSLKSSSKHKDNAVPSLRRLGLLGAESLPDLLGEEPGASSNAASVDLLGDAAPAAPAQKTTDLLDF</sequence>
<reference evidence="1 2" key="1">
    <citation type="submission" date="2024-02" db="EMBL/GenBank/DDBJ databases">
        <authorList>
            <person name="Chen Y."/>
            <person name="Shah S."/>
            <person name="Dougan E. K."/>
            <person name="Thang M."/>
            <person name="Chan C."/>
        </authorList>
    </citation>
    <scope>NUCLEOTIDE SEQUENCE [LARGE SCALE GENOMIC DNA]</scope>
</reference>
<proteinExistence type="predicted"/>
<keyword evidence="2" id="KW-1185">Reference proteome</keyword>
<protein>
    <submittedName>
        <fullName evidence="1">Uncharacterized protein</fullName>
    </submittedName>
</protein>
<accession>A0ABP0L7G4</accession>
<evidence type="ECO:0000313" key="2">
    <source>
        <dbReference type="Proteomes" id="UP001642484"/>
    </source>
</evidence>
<organism evidence="1 2">
    <name type="scientific">Durusdinium trenchii</name>
    <dbReference type="NCBI Taxonomy" id="1381693"/>
    <lineage>
        <taxon>Eukaryota</taxon>
        <taxon>Sar</taxon>
        <taxon>Alveolata</taxon>
        <taxon>Dinophyceae</taxon>
        <taxon>Suessiales</taxon>
        <taxon>Symbiodiniaceae</taxon>
        <taxon>Durusdinium</taxon>
    </lineage>
</organism>
<dbReference type="Proteomes" id="UP001642484">
    <property type="component" value="Unassembled WGS sequence"/>
</dbReference>
<gene>
    <name evidence="1" type="ORF">CCMP2556_LOCUS19438</name>
</gene>
<evidence type="ECO:0000313" key="1">
    <source>
        <dbReference type="EMBL" id="CAK9034310.1"/>
    </source>
</evidence>
<dbReference type="EMBL" id="CAXAMN010011113">
    <property type="protein sequence ID" value="CAK9034310.1"/>
    <property type="molecule type" value="Genomic_DNA"/>
</dbReference>
<name>A0ABP0L7G4_9DINO</name>
<comment type="caution">
    <text evidence="1">The sequence shown here is derived from an EMBL/GenBank/DDBJ whole genome shotgun (WGS) entry which is preliminary data.</text>
</comment>